<dbReference type="Gene3D" id="1.10.600.10">
    <property type="entry name" value="Farnesyl Diphosphate Synthase"/>
    <property type="match status" value="1"/>
</dbReference>
<name>A0A1M6TE11_9AQUI</name>
<keyword evidence="8" id="KW-1185">Reference proteome</keyword>
<dbReference type="Pfam" id="PF00348">
    <property type="entry name" value="polyprenyl_synt"/>
    <property type="match status" value="1"/>
</dbReference>
<dbReference type="SFLD" id="SFLDS00005">
    <property type="entry name" value="Isoprenoid_Synthase_Type_I"/>
    <property type="match status" value="1"/>
</dbReference>
<evidence type="ECO:0000256" key="6">
    <source>
        <dbReference type="RuleBase" id="RU004466"/>
    </source>
</evidence>
<evidence type="ECO:0000256" key="2">
    <source>
        <dbReference type="ARBA" id="ARBA00006706"/>
    </source>
</evidence>
<dbReference type="PANTHER" id="PTHR12001:SF69">
    <property type="entry name" value="ALL TRANS-POLYPRENYL-DIPHOSPHATE SYNTHASE PDSS1"/>
    <property type="match status" value="1"/>
</dbReference>
<evidence type="ECO:0000256" key="5">
    <source>
        <dbReference type="ARBA" id="ARBA00022842"/>
    </source>
</evidence>
<accession>A0A1M6TE11</accession>
<evidence type="ECO:0000256" key="3">
    <source>
        <dbReference type="ARBA" id="ARBA00022679"/>
    </source>
</evidence>
<keyword evidence="3 6" id="KW-0808">Transferase</keyword>
<comment type="cofactor">
    <cofactor evidence="1">
        <name>Mg(2+)</name>
        <dbReference type="ChEBI" id="CHEBI:18420"/>
    </cofactor>
</comment>
<sequence>MITIRDLDRALLEYLGADVEDVANVAQYIISAGGKRIRPTFFFLITQMLEGDQEKVLPLCVGIEYIHVASLLHDDVVDGAQTRRGKKSANLVFGNGVSVLGGDYMYARALWLYSKFGNMESIRILSQAVMDMSQAQVLELKSIGKLIDEETYFRIIDGKTASLFGATFSIASLMAGREDYEDFYQVGMAVGRAFQLMDDALDYVGSEDKLGKPVANDLREGKCTYPLISILGFLDVKSVQEAFMSKDVEWLRKKVIELGGVEKTKERARQEIEKALNFFRNFENSEEVVKLIITVVERDF</sequence>
<reference evidence="7 8" key="1">
    <citation type="submission" date="2016-11" db="EMBL/GenBank/DDBJ databases">
        <authorList>
            <person name="Jaros S."/>
            <person name="Januszkiewicz K."/>
            <person name="Wedrychowicz H."/>
        </authorList>
    </citation>
    <scope>NUCLEOTIDE SEQUENCE [LARGE SCALE GENOMIC DNA]</scope>
    <source>
        <strain evidence="7 8">DSM 19557</strain>
    </source>
</reference>
<dbReference type="PANTHER" id="PTHR12001">
    <property type="entry name" value="GERANYLGERANYL PYROPHOSPHATE SYNTHASE"/>
    <property type="match status" value="1"/>
</dbReference>
<dbReference type="InterPro" id="IPR000092">
    <property type="entry name" value="Polyprenyl_synt"/>
</dbReference>
<dbReference type="InterPro" id="IPR033749">
    <property type="entry name" value="Polyprenyl_synt_CS"/>
</dbReference>
<dbReference type="CDD" id="cd00685">
    <property type="entry name" value="Trans_IPPS_HT"/>
    <property type="match status" value="1"/>
</dbReference>
<gene>
    <name evidence="7" type="ORF">SAMN05444391_1418</name>
</gene>
<dbReference type="Proteomes" id="UP000189810">
    <property type="component" value="Chromosome I"/>
</dbReference>
<evidence type="ECO:0000256" key="1">
    <source>
        <dbReference type="ARBA" id="ARBA00001946"/>
    </source>
</evidence>
<dbReference type="GO" id="GO:0046872">
    <property type="term" value="F:metal ion binding"/>
    <property type="evidence" value="ECO:0007669"/>
    <property type="project" value="UniProtKB-KW"/>
</dbReference>
<dbReference type="AlphaFoldDB" id="A0A1M6TE11"/>
<dbReference type="STRING" id="381751.SAMN05444391_1418"/>
<organism evidence="7 8">
    <name type="scientific">Thermocrinis minervae</name>
    <dbReference type="NCBI Taxonomy" id="381751"/>
    <lineage>
        <taxon>Bacteria</taxon>
        <taxon>Pseudomonadati</taxon>
        <taxon>Aquificota</taxon>
        <taxon>Aquificia</taxon>
        <taxon>Aquificales</taxon>
        <taxon>Aquificaceae</taxon>
        <taxon>Thermocrinis</taxon>
    </lineage>
</organism>
<dbReference type="GO" id="GO:0004659">
    <property type="term" value="F:prenyltransferase activity"/>
    <property type="evidence" value="ECO:0007669"/>
    <property type="project" value="InterPro"/>
</dbReference>
<dbReference type="GO" id="GO:0008299">
    <property type="term" value="P:isoprenoid biosynthetic process"/>
    <property type="evidence" value="ECO:0007669"/>
    <property type="project" value="InterPro"/>
</dbReference>
<dbReference type="SUPFAM" id="SSF48576">
    <property type="entry name" value="Terpenoid synthases"/>
    <property type="match status" value="1"/>
</dbReference>
<dbReference type="PROSITE" id="PS00723">
    <property type="entry name" value="POLYPRENYL_SYNTHASE_1"/>
    <property type="match status" value="1"/>
</dbReference>
<comment type="similarity">
    <text evidence="2 6">Belongs to the FPP/GGPP synthase family.</text>
</comment>
<keyword evidence="4" id="KW-0479">Metal-binding</keyword>
<dbReference type="OrthoDB" id="9805316at2"/>
<evidence type="ECO:0000313" key="7">
    <source>
        <dbReference type="EMBL" id="SHK55203.1"/>
    </source>
</evidence>
<evidence type="ECO:0000313" key="8">
    <source>
        <dbReference type="Proteomes" id="UP000189810"/>
    </source>
</evidence>
<keyword evidence="5" id="KW-0460">Magnesium</keyword>
<dbReference type="InterPro" id="IPR008949">
    <property type="entry name" value="Isoprenoid_synthase_dom_sf"/>
</dbReference>
<dbReference type="RefSeq" id="WP_079654505.1">
    <property type="nucleotide sequence ID" value="NZ_LT670846.1"/>
</dbReference>
<protein>
    <submittedName>
        <fullName evidence="7">Octaprenyl-diphosphate synthase</fullName>
    </submittedName>
</protein>
<proteinExistence type="inferred from homology"/>
<dbReference type="SFLD" id="SFLDG01017">
    <property type="entry name" value="Polyprenyl_Transferase_Like"/>
    <property type="match status" value="1"/>
</dbReference>
<dbReference type="EMBL" id="LT670846">
    <property type="protein sequence ID" value="SHK55203.1"/>
    <property type="molecule type" value="Genomic_DNA"/>
</dbReference>
<evidence type="ECO:0000256" key="4">
    <source>
        <dbReference type="ARBA" id="ARBA00022723"/>
    </source>
</evidence>